<proteinExistence type="predicted"/>
<organism evidence="1">
    <name type="scientific">bioreactor metagenome</name>
    <dbReference type="NCBI Taxonomy" id="1076179"/>
    <lineage>
        <taxon>unclassified sequences</taxon>
        <taxon>metagenomes</taxon>
        <taxon>ecological metagenomes</taxon>
    </lineage>
</organism>
<name>A0A645IGE9_9ZZZZ</name>
<dbReference type="AlphaFoldDB" id="A0A645IGE9"/>
<protein>
    <submittedName>
        <fullName evidence="1">Uncharacterized protein</fullName>
    </submittedName>
</protein>
<gene>
    <name evidence="1" type="ORF">SDC9_197993</name>
</gene>
<sequence length="140" mass="15759">MSVRRRNEVFNGPEFRIVFMVMSENPAVEIQPPRDLVEVRGERIVEVRLISQIPCQKGFEIKGVKCPCRRRVGKHDIYPPAVCCKLADTVFILLFARLLLRPPGVTLSTQDLVDGNPAAKTPGLHAPEIIDMPPLFQVED</sequence>
<comment type="caution">
    <text evidence="1">The sequence shown here is derived from an EMBL/GenBank/DDBJ whole genome shotgun (WGS) entry which is preliminary data.</text>
</comment>
<reference evidence="1" key="1">
    <citation type="submission" date="2019-08" db="EMBL/GenBank/DDBJ databases">
        <authorList>
            <person name="Kucharzyk K."/>
            <person name="Murdoch R.W."/>
            <person name="Higgins S."/>
            <person name="Loffler F."/>
        </authorList>
    </citation>
    <scope>NUCLEOTIDE SEQUENCE</scope>
</reference>
<evidence type="ECO:0000313" key="1">
    <source>
        <dbReference type="EMBL" id="MPN50367.1"/>
    </source>
</evidence>
<dbReference type="EMBL" id="VSSQ01114486">
    <property type="protein sequence ID" value="MPN50367.1"/>
    <property type="molecule type" value="Genomic_DNA"/>
</dbReference>
<accession>A0A645IGE9</accession>